<dbReference type="InterPro" id="IPR029044">
    <property type="entry name" value="Nucleotide-diphossugar_trans"/>
</dbReference>
<protein>
    <submittedName>
        <fullName evidence="3">Glycosyltransferase family 2 protein</fullName>
    </submittedName>
</protein>
<dbReference type="AlphaFoldDB" id="A0A9J6REC3"/>
<dbReference type="PANTHER" id="PTHR22916">
    <property type="entry name" value="GLYCOSYLTRANSFERASE"/>
    <property type="match status" value="1"/>
</dbReference>
<comment type="similarity">
    <text evidence="1">Belongs to the glycosyltransferase 2 family.</text>
</comment>
<reference evidence="3" key="1">
    <citation type="submission" date="2022-11" db="EMBL/GenBank/DDBJ databases">
        <title>WGS of Natronobacillus azotifigens 24KS-1, an anaerobic diazotrophic haloalkaliphile from soda-rich habitats.</title>
        <authorList>
            <person name="Sorokin D.Y."/>
            <person name="Merkel A.Y."/>
        </authorList>
    </citation>
    <scope>NUCLEOTIDE SEQUENCE</scope>
    <source>
        <strain evidence="3">24KS-1</strain>
    </source>
</reference>
<dbReference type="SUPFAM" id="SSF53448">
    <property type="entry name" value="Nucleotide-diphospho-sugar transferases"/>
    <property type="match status" value="1"/>
</dbReference>
<dbReference type="Pfam" id="PF00535">
    <property type="entry name" value="Glycos_transf_2"/>
    <property type="match status" value="1"/>
</dbReference>
<feature type="domain" description="Glycosyltransferase 2-like" evidence="2">
    <location>
        <begin position="5"/>
        <end position="173"/>
    </location>
</feature>
<sequence>MIYLTIIIPHYNAVQPLELLLVSIPFTEQVEIIIVDDRSDINELEHLQRIISNSKHQNIHLLKNNTKHKGAGICRNIGIENAKGQWLLFADADDYFIEGFFDTISVYFKSENDVIFFSPTSIDIQSQLQSDRHLIYQKRISDYLEKADEISLILLKYSFKVPWSKLIRTSFLREYKIYFDEVLASNDVMFSTKVGYHMRAFEASREEIYCVTERSGTLTKNTSKEVFACRRDVYIAYCNYLKERLPKHELTILDLHGRYILSNALLYRIGLMETLVTFFKLRRNKIKVFDLWLLNPRKVSKRILEKLKAHNKNKKFLQ</sequence>
<dbReference type="InterPro" id="IPR001173">
    <property type="entry name" value="Glyco_trans_2-like"/>
</dbReference>
<evidence type="ECO:0000313" key="4">
    <source>
        <dbReference type="Proteomes" id="UP001084197"/>
    </source>
</evidence>
<dbReference type="CDD" id="cd00761">
    <property type="entry name" value="Glyco_tranf_GTA_type"/>
    <property type="match status" value="1"/>
</dbReference>
<dbReference type="Proteomes" id="UP001084197">
    <property type="component" value="Unassembled WGS sequence"/>
</dbReference>
<organism evidence="3 4">
    <name type="scientific">Natronobacillus azotifigens</name>
    <dbReference type="NCBI Taxonomy" id="472978"/>
    <lineage>
        <taxon>Bacteria</taxon>
        <taxon>Bacillati</taxon>
        <taxon>Bacillota</taxon>
        <taxon>Bacilli</taxon>
        <taxon>Bacillales</taxon>
        <taxon>Bacillaceae</taxon>
        <taxon>Natronobacillus</taxon>
    </lineage>
</organism>
<accession>A0A9J6REC3</accession>
<dbReference type="PANTHER" id="PTHR22916:SF71">
    <property type="entry name" value="GLYCOSYL TRANSFERASE"/>
    <property type="match status" value="1"/>
</dbReference>
<keyword evidence="4" id="KW-1185">Reference proteome</keyword>
<comment type="caution">
    <text evidence="3">The sequence shown here is derived from an EMBL/GenBank/DDBJ whole genome shotgun (WGS) entry which is preliminary data.</text>
</comment>
<evidence type="ECO:0000256" key="1">
    <source>
        <dbReference type="ARBA" id="ARBA00006739"/>
    </source>
</evidence>
<dbReference type="RefSeq" id="WP_268780454.1">
    <property type="nucleotide sequence ID" value="NZ_JAPRAT010000020.1"/>
</dbReference>
<gene>
    <name evidence="3" type="ORF">OWO01_10710</name>
</gene>
<name>A0A9J6REC3_9BACI</name>
<dbReference type="EMBL" id="JAPRAT010000020">
    <property type="protein sequence ID" value="MCZ0703691.1"/>
    <property type="molecule type" value="Genomic_DNA"/>
</dbReference>
<evidence type="ECO:0000313" key="3">
    <source>
        <dbReference type="EMBL" id="MCZ0703691.1"/>
    </source>
</evidence>
<evidence type="ECO:0000259" key="2">
    <source>
        <dbReference type="Pfam" id="PF00535"/>
    </source>
</evidence>
<dbReference type="Gene3D" id="3.90.550.10">
    <property type="entry name" value="Spore Coat Polysaccharide Biosynthesis Protein SpsA, Chain A"/>
    <property type="match status" value="1"/>
</dbReference>
<proteinExistence type="inferred from homology"/>